<protein>
    <recommendedName>
        <fullName evidence="1">BTB domain-containing protein</fullName>
    </recommendedName>
</protein>
<reference evidence="2" key="1">
    <citation type="submission" date="2013-07" db="EMBL/GenBank/DDBJ databases">
        <title>The genome of an arbuscular mycorrhizal fungus provides insights into the evolution of the oldest plant symbiosis.</title>
        <authorList>
            <consortium name="DOE Joint Genome Institute"/>
            <person name="Tisserant E."/>
            <person name="Malbreil M."/>
            <person name="Kuo A."/>
            <person name="Kohler A."/>
            <person name="Symeonidi A."/>
            <person name="Balestrini R."/>
            <person name="Charron P."/>
            <person name="Duensing N."/>
            <person name="Frei-dit-Frey N."/>
            <person name="Gianinazzi-Pearson V."/>
            <person name="Gilbert B."/>
            <person name="Handa Y."/>
            <person name="Hijri M."/>
            <person name="Kaul R."/>
            <person name="Kawaguchi M."/>
            <person name="Krajinski F."/>
            <person name="Lammers P."/>
            <person name="Lapierre D."/>
            <person name="Masclaux F.G."/>
            <person name="Murat C."/>
            <person name="Morin E."/>
            <person name="Ndikumana S."/>
            <person name="Pagni M."/>
            <person name="Petitpierre D."/>
            <person name="Requena N."/>
            <person name="Rosikiewicz P."/>
            <person name="Riley R."/>
            <person name="Saito K."/>
            <person name="San Clemente H."/>
            <person name="Shapiro H."/>
            <person name="van Tuinen D."/>
            <person name="Becard G."/>
            <person name="Bonfante P."/>
            <person name="Paszkowski U."/>
            <person name="Shachar-Hill Y."/>
            <person name="Young J.P."/>
            <person name="Sanders I.R."/>
            <person name="Henrissat B."/>
            <person name="Rensing S.A."/>
            <person name="Grigoriev I.V."/>
            <person name="Corradi N."/>
            <person name="Roux C."/>
            <person name="Martin F."/>
        </authorList>
    </citation>
    <scope>NUCLEOTIDE SEQUENCE</scope>
    <source>
        <strain evidence="2">DAOM 197198</strain>
    </source>
</reference>
<dbReference type="CDD" id="cd18186">
    <property type="entry name" value="BTB_POZ_ZBTB_KLHL-like"/>
    <property type="match status" value="1"/>
</dbReference>
<dbReference type="eggNOG" id="ENOG502RXJF">
    <property type="taxonomic scope" value="Eukaryota"/>
</dbReference>
<dbReference type="SUPFAM" id="SSF54695">
    <property type="entry name" value="POZ domain"/>
    <property type="match status" value="1"/>
</dbReference>
<dbReference type="PROSITE" id="PS50097">
    <property type="entry name" value="BTB"/>
    <property type="match status" value="1"/>
</dbReference>
<dbReference type="InterPro" id="IPR052407">
    <property type="entry name" value="BTB_POZ_domain_cont_9"/>
</dbReference>
<dbReference type="HOGENOM" id="CLU_021542_2_1_1"/>
<organism evidence="2">
    <name type="scientific">Rhizophagus irregularis (strain DAOM 181602 / DAOM 197198 / MUCL 43194)</name>
    <name type="common">Arbuscular mycorrhizal fungus</name>
    <name type="synonym">Glomus intraradices</name>
    <dbReference type="NCBI Taxonomy" id="747089"/>
    <lineage>
        <taxon>Eukaryota</taxon>
        <taxon>Fungi</taxon>
        <taxon>Fungi incertae sedis</taxon>
        <taxon>Mucoromycota</taxon>
        <taxon>Glomeromycotina</taxon>
        <taxon>Glomeromycetes</taxon>
        <taxon>Glomerales</taxon>
        <taxon>Glomeraceae</taxon>
        <taxon>Rhizophagus</taxon>
    </lineage>
</organism>
<dbReference type="EMBL" id="KI282624">
    <property type="protein sequence ID" value="ESA14743.1"/>
    <property type="molecule type" value="Genomic_DNA"/>
</dbReference>
<dbReference type="GO" id="GO:0005737">
    <property type="term" value="C:cytoplasm"/>
    <property type="evidence" value="ECO:0007669"/>
    <property type="project" value="TreeGrafter"/>
</dbReference>
<evidence type="ECO:0000259" key="1">
    <source>
        <dbReference type="PROSITE" id="PS50097"/>
    </source>
</evidence>
<dbReference type="Gene3D" id="1.25.40.420">
    <property type="match status" value="1"/>
</dbReference>
<dbReference type="InterPro" id="IPR000210">
    <property type="entry name" value="BTB/POZ_dom"/>
</dbReference>
<dbReference type="Gene3D" id="3.30.710.10">
    <property type="entry name" value="Potassium Channel Kv1.1, Chain A"/>
    <property type="match status" value="1"/>
</dbReference>
<dbReference type="PANTHER" id="PTHR46306:SF1">
    <property type="entry name" value="BTB_POZ DOMAIN-CONTAINING PROTEIN 9"/>
    <property type="match status" value="1"/>
</dbReference>
<feature type="domain" description="BTB" evidence="1">
    <location>
        <begin position="23"/>
        <end position="93"/>
    </location>
</feature>
<gene>
    <name evidence="2" type="ORF">GLOINDRAFT_24629</name>
</gene>
<sequence length="303" mass="35542">MSVKFFSKLSQNFIDLLKDDKYCDITIEVGEGPNSKKFRAHINIMCYRSPYLQRTYEKNRGNDLAQINLPSIHPEIFHVILEYIYGGVLSLNERDTSDKLKILVAAEVLCLQELVDYLQKYLIENKSEWLEQNFGITYQASSKSNNLLKLHQFCTNLMANSPEKIFESFDFTLLTEKTLVQLIKRDGLQMKEIEIWEYLLNWGLAKNPTLIPDPETWTDNDFKTMKNTLQNCLPSIRFFSMSSKEFFSKVRPYKKLFNNQLFEELIQSYMDPDSKPNENISPPRRNIKIDGIIDSKIRIIFTI</sequence>
<dbReference type="Pfam" id="PF00651">
    <property type="entry name" value="BTB"/>
    <property type="match status" value="1"/>
</dbReference>
<dbReference type="PANTHER" id="PTHR46306">
    <property type="entry name" value="BTB/POZ DOMAIN-CONTAINING PROTEIN 9"/>
    <property type="match status" value="1"/>
</dbReference>
<evidence type="ECO:0000313" key="2">
    <source>
        <dbReference type="EMBL" id="ESA14743.1"/>
    </source>
</evidence>
<proteinExistence type="predicted"/>
<dbReference type="SMART" id="SM00225">
    <property type="entry name" value="BTB"/>
    <property type="match status" value="1"/>
</dbReference>
<name>U9U833_RHIID</name>
<dbReference type="InterPro" id="IPR011333">
    <property type="entry name" value="SKP1/BTB/POZ_sf"/>
</dbReference>
<dbReference type="Pfam" id="PF07707">
    <property type="entry name" value="BACK"/>
    <property type="match status" value="1"/>
</dbReference>
<accession>U9U833</accession>
<dbReference type="InterPro" id="IPR011705">
    <property type="entry name" value="BACK"/>
</dbReference>
<dbReference type="AlphaFoldDB" id="U9U833"/>